<evidence type="ECO:0000256" key="2">
    <source>
        <dbReference type="SAM" id="Phobius"/>
    </source>
</evidence>
<feature type="transmembrane region" description="Helical" evidence="2">
    <location>
        <begin position="118"/>
        <end position="141"/>
    </location>
</feature>
<keyword evidence="2" id="KW-1133">Transmembrane helix</keyword>
<feature type="compositionally biased region" description="Low complexity" evidence="1">
    <location>
        <begin position="146"/>
        <end position="155"/>
    </location>
</feature>
<dbReference type="Pfam" id="PF11350">
    <property type="entry name" value="DUF3152"/>
    <property type="match status" value="1"/>
</dbReference>
<organism evidence="4 5">
    <name type="scientific">Saccharomonospora cyanea NA-134</name>
    <dbReference type="NCBI Taxonomy" id="882082"/>
    <lineage>
        <taxon>Bacteria</taxon>
        <taxon>Bacillati</taxon>
        <taxon>Actinomycetota</taxon>
        <taxon>Actinomycetes</taxon>
        <taxon>Pseudonocardiales</taxon>
        <taxon>Pseudonocardiaceae</taxon>
        <taxon>Saccharomonospora</taxon>
    </lineage>
</organism>
<feature type="region of interest" description="Disordered" evidence="1">
    <location>
        <begin position="1"/>
        <end position="30"/>
    </location>
</feature>
<gene>
    <name evidence="4" type="ORF">SaccyDRAFT_0792</name>
</gene>
<evidence type="ECO:0000313" key="4">
    <source>
        <dbReference type="EMBL" id="EHR59715.1"/>
    </source>
</evidence>
<dbReference type="InterPro" id="IPR022603">
    <property type="entry name" value="DUF3152"/>
</dbReference>
<sequence>MGECRDRELVRGDSPGRVRQVRPNVSSHARSRALGCGTLKAVERVTEGARKSDWDIASAGHDPADARGPADGPEADDDAEYEAEPGGERRSAEPLRASWQPAGTAPPERPRRTGVKKFTAAFGWRVYLVPILLVVTALVVFDTTRDPGTTDTAAGGARGGGDGGAPQSDPVATEVPAEQVKLDIPTAELPEGGDYDKTGKGTWHVVPLDENSGERAGKSGRLYTYTVEVEDGLDPGSFAGDDSFAATVEATLSDSRSWPGTGDVSLQRVDDTHPAPDFRVSLTSPDTTKQLCGDVIPFESSCYIGSPHERVVINLSRWVRGAKAFSGNMALYQQYVINHEVGHALNNGHVGCAEDGALAPVMMQQTFGVANDYVAQLNDMPGGDRGAVPADGKVCQPNAWPVPQPKGD</sequence>
<evidence type="ECO:0000259" key="3">
    <source>
        <dbReference type="Pfam" id="PF11350"/>
    </source>
</evidence>
<feature type="domain" description="DUF3152" evidence="3">
    <location>
        <begin position="189"/>
        <end position="403"/>
    </location>
</feature>
<keyword evidence="5" id="KW-1185">Reference proteome</keyword>
<dbReference type="eggNOG" id="COG5479">
    <property type="taxonomic scope" value="Bacteria"/>
</dbReference>
<dbReference type="EMBL" id="CM001440">
    <property type="protein sequence ID" value="EHR59715.1"/>
    <property type="molecule type" value="Genomic_DNA"/>
</dbReference>
<proteinExistence type="predicted"/>
<accession>H5XJG5</accession>
<dbReference type="HOGENOM" id="CLU_037318_0_0_11"/>
<protein>
    <recommendedName>
        <fullName evidence="3">DUF3152 domain-containing protein</fullName>
    </recommendedName>
</protein>
<evidence type="ECO:0000313" key="5">
    <source>
        <dbReference type="Proteomes" id="UP000002791"/>
    </source>
</evidence>
<dbReference type="STRING" id="882082.SaccyDRAFT_0792"/>
<feature type="region of interest" description="Disordered" evidence="1">
    <location>
        <begin position="144"/>
        <end position="173"/>
    </location>
</feature>
<dbReference type="AlphaFoldDB" id="H5XJG5"/>
<dbReference type="Proteomes" id="UP000002791">
    <property type="component" value="Chromosome"/>
</dbReference>
<dbReference type="SUPFAM" id="SSF55486">
    <property type="entry name" value="Metalloproteases ('zincins'), catalytic domain"/>
    <property type="match status" value="1"/>
</dbReference>
<feature type="region of interest" description="Disordered" evidence="1">
    <location>
        <begin position="187"/>
        <end position="211"/>
    </location>
</feature>
<feature type="region of interest" description="Disordered" evidence="1">
    <location>
        <begin position="47"/>
        <end position="112"/>
    </location>
</feature>
<feature type="compositionally biased region" description="Acidic residues" evidence="1">
    <location>
        <begin position="73"/>
        <end position="85"/>
    </location>
</feature>
<reference evidence="4 5" key="1">
    <citation type="submission" date="2011-11" db="EMBL/GenBank/DDBJ databases">
        <title>The Noncontiguous Finished sequence of Saccharomonospora cyanea NA-134.</title>
        <authorList>
            <consortium name="US DOE Joint Genome Institute"/>
            <person name="Lucas S."/>
            <person name="Han J."/>
            <person name="Lapidus A."/>
            <person name="Cheng J.-F."/>
            <person name="Goodwin L."/>
            <person name="Pitluck S."/>
            <person name="Peters L."/>
            <person name="Ovchinnikova G."/>
            <person name="Lu M."/>
            <person name="Detter J.C."/>
            <person name="Han C."/>
            <person name="Tapia R."/>
            <person name="Land M."/>
            <person name="Hauser L."/>
            <person name="Kyrpides N."/>
            <person name="Ivanova N."/>
            <person name="Pagani I."/>
            <person name="Brambilla E.-M."/>
            <person name="Klenk H.-P."/>
            <person name="Woyke T."/>
        </authorList>
    </citation>
    <scope>NUCLEOTIDE SEQUENCE [LARGE SCALE GENOMIC DNA]</scope>
    <source>
        <strain evidence="4 5">NA-134</strain>
    </source>
</reference>
<name>H5XJG5_9PSEU</name>
<keyword evidence="2" id="KW-0812">Transmembrane</keyword>
<feature type="compositionally biased region" description="Basic and acidic residues" evidence="1">
    <location>
        <begin position="1"/>
        <end position="16"/>
    </location>
</feature>
<evidence type="ECO:0000256" key="1">
    <source>
        <dbReference type="SAM" id="MobiDB-lite"/>
    </source>
</evidence>
<keyword evidence="2" id="KW-0472">Membrane</keyword>